<feature type="non-terminal residue" evidence="1">
    <location>
        <position position="196"/>
    </location>
</feature>
<proteinExistence type="predicted"/>
<gene>
    <name evidence="1" type="ORF">B7463_g409</name>
</gene>
<keyword evidence="2" id="KW-1185">Reference proteome</keyword>
<dbReference type="AlphaFoldDB" id="A0A3E2HRN3"/>
<accession>A0A3E2HRN3</accession>
<feature type="non-terminal residue" evidence="1">
    <location>
        <position position="1"/>
    </location>
</feature>
<comment type="caution">
    <text evidence="1">The sequence shown here is derived from an EMBL/GenBank/DDBJ whole genome shotgun (WGS) entry which is preliminary data.</text>
</comment>
<evidence type="ECO:0000313" key="2">
    <source>
        <dbReference type="Proteomes" id="UP000258309"/>
    </source>
</evidence>
<dbReference type="Proteomes" id="UP000258309">
    <property type="component" value="Unassembled WGS sequence"/>
</dbReference>
<reference evidence="1 2" key="1">
    <citation type="submission" date="2018-05" db="EMBL/GenBank/DDBJ databases">
        <title>Draft genome sequence of Scytalidium lignicola DSM 105466, a ubiquitous saprotrophic fungus.</title>
        <authorList>
            <person name="Buettner E."/>
            <person name="Gebauer A.M."/>
            <person name="Hofrichter M."/>
            <person name="Liers C."/>
            <person name="Kellner H."/>
        </authorList>
    </citation>
    <scope>NUCLEOTIDE SEQUENCE [LARGE SCALE GENOMIC DNA]</scope>
    <source>
        <strain evidence="1 2">DSM 105466</strain>
    </source>
</reference>
<organism evidence="1 2">
    <name type="scientific">Scytalidium lignicola</name>
    <name type="common">Hyphomycete</name>
    <dbReference type="NCBI Taxonomy" id="5539"/>
    <lineage>
        <taxon>Eukaryota</taxon>
        <taxon>Fungi</taxon>
        <taxon>Dikarya</taxon>
        <taxon>Ascomycota</taxon>
        <taxon>Pezizomycotina</taxon>
        <taxon>Leotiomycetes</taxon>
        <taxon>Leotiomycetes incertae sedis</taxon>
        <taxon>Scytalidium</taxon>
    </lineage>
</organism>
<dbReference type="EMBL" id="NCSJ02000003">
    <property type="protein sequence ID" value="RFU36006.1"/>
    <property type="molecule type" value="Genomic_DNA"/>
</dbReference>
<sequence length="196" mass="21739">MYELLYQLGILLNSVTATIATATATMATVTTIMATATTVTTVATAITAITFTTATAIQSTDLVIQKAQQSTQKARVRMVEKYLKKHDIQHFDIGDIVSIKVPREDRTATDNRWLFGRILDEPYSHRYKVITQSGIINRLMPTKDLGLGRYLQANELGYHASVKVSVVLKGVVVLRKAKIVLYTVIKMSMIVEGYQG</sequence>
<dbReference type="STRING" id="5539.A0A3E2HRN3"/>
<protein>
    <submittedName>
        <fullName evidence="1">Uncharacterized protein</fullName>
    </submittedName>
</protein>
<name>A0A3E2HRN3_SCYLI</name>
<dbReference type="OrthoDB" id="3440406at2759"/>
<evidence type="ECO:0000313" key="1">
    <source>
        <dbReference type="EMBL" id="RFU36006.1"/>
    </source>
</evidence>